<dbReference type="EMBL" id="UINC01160727">
    <property type="protein sequence ID" value="SVD59535.1"/>
    <property type="molecule type" value="Genomic_DNA"/>
</dbReference>
<gene>
    <name evidence="4" type="ORF">METZ01_LOCUS412389</name>
</gene>
<reference evidence="4" key="1">
    <citation type="submission" date="2018-05" db="EMBL/GenBank/DDBJ databases">
        <authorList>
            <person name="Lanie J.A."/>
            <person name="Ng W.-L."/>
            <person name="Kazmierczak K.M."/>
            <person name="Andrzejewski T.M."/>
            <person name="Davidsen T.M."/>
            <person name="Wayne K.J."/>
            <person name="Tettelin H."/>
            <person name="Glass J.I."/>
            <person name="Rusch D."/>
            <person name="Podicherti R."/>
            <person name="Tsui H.-C.T."/>
            <person name="Winkler M.E."/>
        </authorList>
    </citation>
    <scope>NUCLEOTIDE SEQUENCE</scope>
</reference>
<dbReference type="PANTHER" id="PTHR43397:SF1">
    <property type="entry name" value="ERGOTHIONEINE BIOSYNTHESIS PROTEIN 1"/>
    <property type="match status" value="1"/>
</dbReference>
<dbReference type="GO" id="GO:0032259">
    <property type="term" value="P:methylation"/>
    <property type="evidence" value="ECO:0007669"/>
    <property type="project" value="UniProtKB-KW"/>
</dbReference>
<dbReference type="AlphaFoldDB" id="A0A382WMI9"/>
<evidence type="ECO:0000256" key="1">
    <source>
        <dbReference type="ARBA" id="ARBA00022603"/>
    </source>
</evidence>
<dbReference type="SUPFAM" id="SSF53335">
    <property type="entry name" value="S-adenosyl-L-methionine-dependent methyltransferases"/>
    <property type="match status" value="1"/>
</dbReference>
<evidence type="ECO:0000313" key="4">
    <source>
        <dbReference type="EMBL" id="SVD59535.1"/>
    </source>
</evidence>
<protein>
    <recommendedName>
        <fullName evidence="3">Histidine-specific methyltransferase SAM-dependent domain-containing protein</fullName>
    </recommendedName>
</protein>
<dbReference type="InterPro" id="IPR019257">
    <property type="entry name" value="MeTrfase_dom"/>
</dbReference>
<accession>A0A382WMI9</accession>
<dbReference type="GO" id="GO:0008168">
    <property type="term" value="F:methyltransferase activity"/>
    <property type="evidence" value="ECO:0007669"/>
    <property type="project" value="UniProtKB-KW"/>
</dbReference>
<feature type="domain" description="Histidine-specific methyltransferase SAM-dependent" evidence="3">
    <location>
        <begin position="1"/>
        <end position="243"/>
    </location>
</feature>
<evidence type="ECO:0000259" key="3">
    <source>
        <dbReference type="Pfam" id="PF10017"/>
    </source>
</evidence>
<feature type="non-terminal residue" evidence="4">
    <location>
        <position position="1"/>
    </location>
</feature>
<name>A0A382WMI9_9ZZZZ</name>
<sequence length="246" mass="28662">IIELGSGDGEKTKILIENILNNKIDFHYYPIDISKGAIENLVNNLNLKFANTSLKVTGLVADYFNGLKNITIRENHRNLVLFLGITLNNMDLPDAKSFLRKLHQLLNDKDYLLIGFDLIKNPKLLYTAYNDSKGLFESFNLHLLDRINQVLDGNFKKELFIQQGHYNPKSNAVESYIYSTRNQTVYINRLNREFKFKAWEGIQTEQSFKYSTEEIKILAEENGFEVQESLYDSNKYFVNSVWRVKK</sequence>
<keyword evidence="1" id="KW-0489">Methyltransferase</keyword>
<dbReference type="Pfam" id="PF10017">
    <property type="entry name" value="Methyltransf_33"/>
    <property type="match status" value="1"/>
</dbReference>
<proteinExistence type="predicted"/>
<keyword evidence="2" id="KW-0808">Transferase</keyword>
<evidence type="ECO:0000256" key="2">
    <source>
        <dbReference type="ARBA" id="ARBA00022679"/>
    </source>
</evidence>
<dbReference type="PANTHER" id="PTHR43397">
    <property type="entry name" value="ERGOTHIONEINE BIOSYNTHESIS PROTEIN 1"/>
    <property type="match status" value="1"/>
</dbReference>
<dbReference type="InterPro" id="IPR051128">
    <property type="entry name" value="EgtD_Methyltrsf_superfamily"/>
</dbReference>
<organism evidence="4">
    <name type="scientific">marine metagenome</name>
    <dbReference type="NCBI Taxonomy" id="408172"/>
    <lineage>
        <taxon>unclassified sequences</taxon>
        <taxon>metagenomes</taxon>
        <taxon>ecological metagenomes</taxon>
    </lineage>
</organism>
<dbReference type="Gene3D" id="3.40.50.150">
    <property type="entry name" value="Vaccinia Virus protein VP39"/>
    <property type="match status" value="1"/>
</dbReference>
<dbReference type="InterPro" id="IPR029063">
    <property type="entry name" value="SAM-dependent_MTases_sf"/>
</dbReference>